<accession>A0ABS5UBA8</accession>
<gene>
    <name evidence="7" type="ORF">KJB30_14255</name>
</gene>
<keyword evidence="5" id="KW-0411">Iron-sulfur</keyword>
<dbReference type="NCBIfam" id="TIGR04085">
    <property type="entry name" value="rSAM_more_4Fe4S"/>
    <property type="match status" value="1"/>
</dbReference>
<dbReference type="InterPro" id="IPR023885">
    <property type="entry name" value="4Fe4S-binding_SPASM_dom"/>
</dbReference>
<reference evidence="7 8" key="1">
    <citation type="submission" date="2021-05" db="EMBL/GenBank/DDBJ databases">
        <title>The draft genome of Geobacter chapellei DSM 13688.</title>
        <authorList>
            <person name="Xu Z."/>
            <person name="Masuda Y."/>
            <person name="Itoh H."/>
            <person name="Senoo K."/>
        </authorList>
    </citation>
    <scope>NUCLEOTIDE SEQUENCE [LARGE SCALE GENOMIC DNA]</scope>
    <source>
        <strain evidence="7 8">DSM 13688</strain>
    </source>
</reference>
<keyword evidence="8" id="KW-1185">Reference proteome</keyword>
<dbReference type="PROSITE" id="PS51918">
    <property type="entry name" value="RADICAL_SAM"/>
    <property type="match status" value="1"/>
</dbReference>
<dbReference type="Pfam" id="PF04055">
    <property type="entry name" value="Radical_SAM"/>
    <property type="match status" value="1"/>
</dbReference>
<dbReference type="InterPro" id="IPR006638">
    <property type="entry name" value="Elp3/MiaA/NifB-like_rSAM"/>
</dbReference>
<keyword evidence="3" id="KW-0479">Metal-binding</keyword>
<dbReference type="CDD" id="cd01335">
    <property type="entry name" value="Radical_SAM"/>
    <property type="match status" value="1"/>
</dbReference>
<dbReference type="Proteomes" id="UP000784128">
    <property type="component" value="Unassembled WGS sequence"/>
</dbReference>
<evidence type="ECO:0000256" key="3">
    <source>
        <dbReference type="ARBA" id="ARBA00022723"/>
    </source>
</evidence>
<evidence type="ECO:0000256" key="4">
    <source>
        <dbReference type="ARBA" id="ARBA00023004"/>
    </source>
</evidence>
<dbReference type="SMART" id="SM00729">
    <property type="entry name" value="Elp3"/>
    <property type="match status" value="1"/>
</dbReference>
<dbReference type="SUPFAM" id="SSF102114">
    <property type="entry name" value="Radical SAM enzymes"/>
    <property type="match status" value="1"/>
</dbReference>
<comment type="caution">
    <text evidence="7">The sequence shown here is derived from an EMBL/GenBank/DDBJ whole genome shotgun (WGS) entry which is preliminary data.</text>
</comment>
<dbReference type="InterPro" id="IPR013785">
    <property type="entry name" value="Aldolase_TIM"/>
</dbReference>
<dbReference type="PANTHER" id="PTHR11228">
    <property type="entry name" value="RADICAL SAM DOMAIN PROTEIN"/>
    <property type="match status" value="1"/>
</dbReference>
<dbReference type="EMBL" id="JAHDYS010000014">
    <property type="protein sequence ID" value="MBT1072954.1"/>
    <property type="molecule type" value="Genomic_DNA"/>
</dbReference>
<name>A0ABS5UBA8_9BACT</name>
<dbReference type="Gene3D" id="3.20.20.70">
    <property type="entry name" value="Aldolase class I"/>
    <property type="match status" value="1"/>
</dbReference>
<dbReference type="SFLD" id="SFLDG01067">
    <property type="entry name" value="SPASM/twitch_domain_containing"/>
    <property type="match status" value="1"/>
</dbReference>
<dbReference type="InterPro" id="IPR007197">
    <property type="entry name" value="rSAM"/>
</dbReference>
<organism evidence="7 8">
    <name type="scientific">Pelotalea chapellei</name>
    <dbReference type="NCBI Taxonomy" id="44671"/>
    <lineage>
        <taxon>Bacteria</taxon>
        <taxon>Pseudomonadati</taxon>
        <taxon>Thermodesulfobacteriota</taxon>
        <taxon>Desulfuromonadia</taxon>
        <taxon>Geobacterales</taxon>
        <taxon>Geobacteraceae</taxon>
        <taxon>Pelotalea</taxon>
    </lineage>
</organism>
<sequence>MNLSLPTQIQFEITDKCNLKCPHCFNYSTCSYGMDESKDLDFYEMDTIAKIIVENKIYSVVLTGGEPLTKPDLLFRLLSYFIKNDVTVSINTNLLLLDQPIIDKLKTVVTGGILVSCPSSDPKTYNKMTGGGNYSVFKRKLKLLVDSGLFFSVNMVVNKNNINQIKTTARALQEIGIKSFGATPMGLVTGNSQYEDVLDKAEIISLVNDLLWLKQELSLNVDIFTSLPKCSFPEEIHGKKIGFLARSCQAGKSSTTVSNIGDIRPCSHSSEVYGNLLVESFKNIYAKMEDWRALKNVPDECLECKVLNKCFGGCRVAAVAAFGDCKSKDVWMGKPFVDDPFFQDQGDMKNVNINSDAVIAISGKFRFRKEEQQLYLIFNENKSTTPVNEELFEFLEYLNGKGNIKVEDLADDISIDIKDENFNRILQVLLHKKIIAMYPSQ</sequence>
<evidence type="ECO:0000256" key="1">
    <source>
        <dbReference type="ARBA" id="ARBA00001966"/>
    </source>
</evidence>
<dbReference type="InterPro" id="IPR050377">
    <property type="entry name" value="Radical_SAM_PqqE_MftC-like"/>
</dbReference>
<dbReference type="InterPro" id="IPR058240">
    <property type="entry name" value="rSAM_sf"/>
</dbReference>
<evidence type="ECO:0000259" key="6">
    <source>
        <dbReference type="PROSITE" id="PS51918"/>
    </source>
</evidence>
<comment type="cofactor">
    <cofactor evidence="1">
        <name>[4Fe-4S] cluster</name>
        <dbReference type="ChEBI" id="CHEBI:49883"/>
    </cofactor>
</comment>
<dbReference type="RefSeq" id="WP_214300483.1">
    <property type="nucleotide sequence ID" value="NZ_JAHDYS010000014.1"/>
</dbReference>
<dbReference type="SFLD" id="SFLDS00029">
    <property type="entry name" value="Radical_SAM"/>
    <property type="match status" value="1"/>
</dbReference>
<proteinExistence type="predicted"/>
<evidence type="ECO:0000256" key="2">
    <source>
        <dbReference type="ARBA" id="ARBA00022691"/>
    </source>
</evidence>
<evidence type="ECO:0000256" key="5">
    <source>
        <dbReference type="ARBA" id="ARBA00023014"/>
    </source>
</evidence>
<evidence type="ECO:0000313" key="7">
    <source>
        <dbReference type="EMBL" id="MBT1072954.1"/>
    </source>
</evidence>
<keyword evidence="2" id="KW-0949">S-adenosyl-L-methionine</keyword>
<protein>
    <submittedName>
        <fullName evidence="7">Radical SAM protein</fullName>
    </submittedName>
</protein>
<evidence type="ECO:0000313" key="8">
    <source>
        <dbReference type="Proteomes" id="UP000784128"/>
    </source>
</evidence>
<dbReference type="SFLD" id="SFLDG01386">
    <property type="entry name" value="main_SPASM_domain-containing"/>
    <property type="match status" value="1"/>
</dbReference>
<keyword evidence="4" id="KW-0408">Iron</keyword>
<dbReference type="PANTHER" id="PTHR11228:SF7">
    <property type="entry name" value="PQQA PEPTIDE CYCLASE"/>
    <property type="match status" value="1"/>
</dbReference>
<feature type="domain" description="Radical SAM core" evidence="6">
    <location>
        <begin position="1"/>
        <end position="222"/>
    </location>
</feature>